<organism evidence="2 3">
    <name type="scientific">Nonomuraea zeae</name>
    <dbReference type="NCBI Taxonomy" id="1642303"/>
    <lineage>
        <taxon>Bacteria</taxon>
        <taxon>Bacillati</taxon>
        <taxon>Actinomycetota</taxon>
        <taxon>Actinomycetes</taxon>
        <taxon>Streptosporangiales</taxon>
        <taxon>Streptosporangiaceae</taxon>
        <taxon>Nonomuraea</taxon>
    </lineage>
</organism>
<evidence type="ECO:0008006" key="4">
    <source>
        <dbReference type="Google" id="ProtNLM"/>
    </source>
</evidence>
<dbReference type="EMBL" id="VCKX01000030">
    <property type="protein sequence ID" value="TMR35758.1"/>
    <property type="molecule type" value="Genomic_DNA"/>
</dbReference>
<evidence type="ECO:0000313" key="3">
    <source>
        <dbReference type="Proteomes" id="UP000306628"/>
    </source>
</evidence>
<keyword evidence="1" id="KW-0472">Membrane</keyword>
<protein>
    <recommendedName>
        <fullName evidence="4">DUF4760 domain-containing protein</fullName>
    </recommendedName>
</protein>
<proteinExistence type="predicted"/>
<evidence type="ECO:0000256" key="1">
    <source>
        <dbReference type="SAM" id="Phobius"/>
    </source>
</evidence>
<accession>A0A5S4GS22</accession>
<gene>
    <name evidence="2" type="ORF">ETD85_12680</name>
</gene>
<keyword evidence="1" id="KW-1133">Transmembrane helix</keyword>
<dbReference type="AlphaFoldDB" id="A0A5S4GS22"/>
<comment type="caution">
    <text evidence="2">The sequence shown here is derived from an EMBL/GenBank/DDBJ whole genome shotgun (WGS) entry which is preliminary data.</text>
</comment>
<reference evidence="2 3" key="1">
    <citation type="submission" date="2019-05" db="EMBL/GenBank/DDBJ databases">
        <title>Draft genome sequence of Nonomuraea zeae DSM 100528.</title>
        <authorList>
            <person name="Saricaoglu S."/>
            <person name="Isik K."/>
        </authorList>
    </citation>
    <scope>NUCLEOTIDE SEQUENCE [LARGE SCALE GENOMIC DNA]</scope>
    <source>
        <strain evidence="2 3">DSM 100528</strain>
    </source>
</reference>
<keyword evidence="1" id="KW-0812">Transmembrane</keyword>
<keyword evidence="3" id="KW-1185">Reference proteome</keyword>
<evidence type="ECO:0000313" key="2">
    <source>
        <dbReference type="EMBL" id="TMR35758.1"/>
    </source>
</evidence>
<dbReference type="Proteomes" id="UP000306628">
    <property type="component" value="Unassembled WGS sequence"/>
</dbReference>
<dbReference type="RefSeq" id="WP_138689864.1">
    <property type="nucleotide sequence ID" value="NZ_JBHSAZ010000089.1"/>
</dbReference>
<feature type="transmembrane region" description="Helical" evidence="1">
    <location>
        <begin position="6"/>
        <end position="29"/>
    </location>
</feature>
<sequence length="156" mass="16682">MNWWANLLQGAISAVISGVVAALTAWLVVRATRQNDRRLALEMESRAAAMRLIGACSALIDRFSSISDDQWAAEGPALSVSFHADVLSAAACIASVDVTFADQLVKDLEDVEAVLGELMAASTRGVEAAGTVAPRFAETFMPFRNSVLNWLASRQV</sequence>
<name>A0A5S4GS22_9ACTN</name>